<organism evidence="2 3">
    <name type="scientific">Bacillus mobilis</name>
    <dbReference type="NCBI Taxonomy" id="2026190"/>
    <lineage>
        <taxon>Bacteria</taxon>
        <taxon>Bacillati</taxon>
        <taxon>Bacillota</taxon>
        <taxon>Bacilli</taxon>
        <taxon>Bacillales</taxon>
        <taxon>Bacillaceae</taxon>
        <taxon>Bacillus</taxon>
        <taxon>Bacillus cereus group</taxon>
    </lineage>
</organism>
<dbReference type="RefSeq" id="WP_000030440.1">
    <property type="nucleotide sequence ID" value="NZ_FWZD01000013.1"/>
</dbReference>
<gene>
    <name evidence="2" type="ORF">BACERE00185_00024</name>
</gene>
<accession>A0A1Y5YWC2</accession>
<evidence type="ECO:0000313" key="3">
    <source>
        <dbReference type="Proteomes" id="UP000194439"/>
    </source>
</evidence>
<reference evidence="3" key="1">
    <citation type="submission" date="2017-04" db="EMBL/GenBank/DDBJ databases">
        <authorList>
            <person name="Criscuolo A."/>
        </authorList>
    </citation>
    <scope>NUCLEOTIDE SEQUENCE [LARGE SCALE GENOMIC DNA]</scope>
</reference>
<dbReference type="Proteomes" id="UP000194439">
    <property type="component" value="Unassembled WGS sequence"/>
</dbReference>
<name>A0A1Y5YWC2_9BACI</name>
<evidence type="ECO:0000256" key="1">
    <source>
        <dbReference type="SAM" id="MobiDB-lite"/>
    </source>
</evidence>
<evidence type="ECO:0008006" key="4">
    <source>
        <dbReference type="Google" id="ProtNLM"/>
    </source>
</evidence>
<dbReference type="EMBL" id="FWZD01000013">
    <property type="protein sequence ID" value="SMD64985.1"/>
    <property type="molecule type" value="Genomic_DNA"/>
</dbReference>
<dbReference type="AlphaFoldDB" id="A0A1Y5YWC2"/>
<feature type="region of interest" description="Disordered" evidence="1">
    <location>
        <begin position="1"/>
        <end position="24"/>
    </location>
</feature>
<evidence type="ECO:0000313" key="2">
    <source>
        <dbReference type="EMBL" id="SMD64985.1"/>
    </source>
</evidence>
<proteinExistence type="predicted"/>
<protein>
    <recommendedName>
        <fullName evidence="4">CopG family transcriptional regulator</fullName>
    </recommendedName>
</protein>
<sequence>MSKANYVTVGRKPKDGKNPKIPETFRLPKETSERIKGLVSSGRFSTKAEIAEKAFEFYFSYLEKENGK</sequence>